<reference evidence="3" key="1">
    <citation type="submission" date="2011-11" db="EMBL/GenBank/DDBJ databases">
        <title>Complete sequence of Desulfosporosinus orientis DSM 765.</title>
        <authorList>
            <person name="Lucas S."/>
            <person name="Han J."/>
            <person name="Lapidus A."/>
            <person name="Cheng J.-F."/>
            <person name="Goodwin L."/>
            <person name="Pitluck S."/>
            <person name="Peters L."/>
            <person name="Ovchinnikova G."/>
            <person name="Teshima H."/>
            <person name="Detter J.C."/>
            <person name="Han C."/>
            <person name="Tapia R."/>
            <person name="Land M."/>
            <person name="Hauser L."/>
            <person name="Kyrpides N."/>
            <person name="Ivanova N."/>
            <person name="Pagani I."/>
            <person name="Pester M."/>
            <person name="Spring S."/>
            <person name="Ollivier B."/>
            <person name="Rattei T."/>
            <person name="Klenk H.-P."/>
            <person name="Wagner M."/>
            <person name="Loy A."/>
            <person name="Woyke T."/>
        </authorList>
    </citation>
    <scope>NUCLEOTIDE SEQUENCE [LARGE SCALE GENOMIC DNA]</scope>
    <source>
        <strain evidence="3">ATCC 19365 / DSM 765 / NCIMB 8382 / VKM B-1628</strain>
    </source>
</reference>
<gene>
    <name evidence="2" type="ordered locus">Desor_1658</name>
</gene>
<dbReference type="HOGENOM" id="CLU_062996_0_0_9"/>
<dbReference type="InterPro" id="IPR021451">
    <property type="entry name" value="DUF3102"/>
</dbReference>
<accession>G7WEX2</accession>
<dbReference type="Pfam" id="PF11300">
    <property type="entry name" value="DUF3102"/>
    <property type="match status" value="1"/>
</dbReference>
<keyword evidence="3" id="KW-1185">Reference proteome</keyword>
<dbReference type="KEGG" id="dor:Desor_1658"/>
<protein>
    <submittedName>
        <fullName evidence="2">Uncharacterized protein</fullName>
    </submittedName>
</protein>
<name>G7WEX2_DESOD</name>
<dbReference type="Proteomes" id="UP000006346">
    <property type="component" value="Chromosome"/>
</dbReference>
<dbReference type="PATRIC" id="fig|768706.3.peg.1650"/>
<evidence type="ECO:0000313" key="2">
    <source>
        <dbReference type="EMBL" id="AET67301.1"/>
    </source>
</evidence>
<dbReference type="STRING" id="768706.Desor_1658"/>
<keyword evidence="1" id="KW-0175">Coiled coil</keyword>
<reference evidence="2 3" key="2">
    <citation type="journal article" date="2012" name="J. Bacteriol.">
        <title>Complete genome sequences of Desulfosporosinus orientis DSM765T, Desulfosporosinus youngiae DSM17734T, Desulfosporosinus meridiei DSM13257T, and Desulfosporosinus acidiphilus DSM22704T.</title>
        <authorList>
            <person name="Pester M."/>
            <person name="Brambilla E."/>
            <person name="Alazard D."/>
            <person name="Rattei T."/>
            <person name="Weinmaier T."/>
            <person name="Han J."/>
            <person name="Lucas S."/>
            <person name="Lapidus A."/>
            <person name="Cheng J.F."/>
            <person name="Goodwin L."/>
            <person name="Pitluck S."/>
            <person name="Peters L."/>
            <person name="Ovchinnikova G."/>
            <person name="Teshima H."/>
            <person name="Detter J.C."/>
            <person name="Han C.S."/>
            <person name="Tapia R."/>
            <person name="Land M.L."/>
            <person name="Hauser L."/>
            <person name="Kyrpides N.C."/>
            <person name="Ivanova N.N."/>
            <person name="Pagani I."/>
            <person name="Huntmann M."/>
            <person name="Wei C.L."/>
            <person name="Davenport K.W."/>
            <person name="Daligault H."/>
            <person name="Chain P.S."/>
            <person name="Chen A."/>
            <person name="Mavromatis K."/>
            <person name="Markowitz V."/>
            <person name="Szeto E."/>
            <person name="Mikhailova N."/>
            <person name="Pati A."/>
            <person name="Wagner M."/>
            <person name="Woyke T."/>
            <person name="Ollivier B."/>
            <person name="Klenk H.P."/>
            <person name="Spring S."/>
            <person name="Loy A."/>
        </authorList>
    </citation>
    <scope>NUCLEOTIDE SEQUENCE [LARGE SCALE GENOMIC DNA]</scope>
    <source>
        <strain evidence="3">ATCC 19365 / DSM 765 / NCIMB 8382 / VKM B-1628</strain>
    </source>
</reference>
<dbReference type="eggNOG" id="COG0188">
    <property type="taxonomic scope" value="Bacteria"/>
</dbReference>
<organism evidence="2 3">
    <name type="scientific">Desulfosporosinus orientis (strain ATCC 19365 / DSM 765 / NCIMB 8382 / VKM B-1628 / Singapore I)</name>
    <name type="common">Desulfotomaculum orientis</name>
    <dbReference type="NCBI Taxonomy" id="768706"/>
    <lineage>
        <taxon>Bacteria</taxon>
        <taxon>Bacillati</taxon>
        <taxon>Bacillota</taxon>
        <taxon>Clostridia</taxon>
        <taxon>Eubacteriales</taxon>
        <taxon>Desulfitobacteriaceae</taxon>
        <taxon>Desulfosporosinus</taxon>
    </lineage>
</organism>
<proteinExistence type="predicted"/>
<dbReference type="AlphaFoldDB" id="G7WEX2"/>
<sequence length="321" mass="36817">MPSTRPGRACTQNLTRVRFCVQAEETALTHAGIIPYYVDKEEKGSVNNMGDIIPERTPLLIAAEINIIKQQTEKMVLNNFIEIGRRLTEAKVLFKYGEWGKWLKESVGFSQNRAEKLMRLYEAYGSQQLALRGTGMQAQELPNLSYTHALIILGVPEEDRAQFISDIDIESMTTRELQQAVDDLKQSQQEKAGLQKALNDEKEKNTQLAKECDNLKKETNDLWKSKQELQQDVEKKAMENKKLTENSNFKSYQRVSNELAAAQIKLLTSKVAFRYETLGKAFKELTFEMDLLAKIDPQVYGEYKKMVNDFLIKAMQERMGN</sequence>
<feature type="coiled-coil region" evidence="1">
    <location>
        <begin position="177"/>
        <end position="246"/>
    </location>
</feature>
<dbReference type="EMBL" id="CP003108">
    <property type="protein sequence ID" value="AET67301.1"/>
    <property type="molecule type" value="Genomic_DNA"/>
</dbReference>
<evidence type="ECO:0000256" key="1">
    <source>
        <dbReference type="SAM" id="Coils"/>
    </source>
</evidence>
<evidence type="ECO:0000313" key="3">
    <source>
        <dbReference type="Proteomes" id="UP000006346"/>
    </source>
</evidence>